<comment type="similarity">
    <text evidence="1">Belongs to the sulfatase family.</text>
</comment>
<dbReference type="RefSeq" id="WP_138224708.1">
    <property type="nucleotide sequence ID" value="NZ_CP040396.1"/>
</dbReference>
<dbReference type="GO" id="GO:0004065">
    <property type="term" value="F:arylsulfatase activity"/>
    <property type="evidence" value="ECO:0007669"/>
    <property type="project" value="TreeGrafter"/>
</dbReference>
<protein>
    <submittedName>
        <fullName evidence="7">Mucin-desulfating sulfatase</fullName>
    </submittedName>
</protein>
<dbReference type="PROSITE" id="PS00523">
    <property type="entry name" value="SULFATASE_1"/>
    <property type="match status" value="1"/>
</dbReference>
<evidence type="ECO:0000256" key="5">
    <source>
        <dbReference type="SAM" id="MobiDB-lite"/>
    </source>
</evidence>
<keyword evidence="2" id="KW-0479">Metal-binding</keyword>
<dbReference type="Gene3D" id="3.40.720.10">
    <property type="entry name" value="Alkaline Phosphatase, subunit A"/>
    <property type="match status" value="1"/>
</dbReference>
<dbReference type="SUPFAM" id="SSF53649">
    <property type="entry name" value="Alkaline phosphatase-like"/>
    <property type="match status" value="1"/>
</dbReference>
<dbReference type="InterPro" id="IPR000917">
    <property type="entry name" value="Sulfatase_N"/>
</dbReference>
<accession>A0A4P8XMS6</accession>
<evidence type="ECO:0000256" key="1">
    <source>
        <dbReference type="ARBA" id="ARBA00008779"/>
    </source>
</evidence>
<feature type="region of interest" description="Disordered" evidence="5">
    <location>
        <begin position="484"/>
        <end position="504"/>
    </location>
</feature>
<keyword evidence="4" id="KW-0106">Calcium</keyword>
<dbReference type="PANTHER" id="PTHR42693:SF53">
    <property type="entry name" value="ENDO-4-O-SULFATASE"/>
    <property type="match status" value="1"/>
</dbReference>
<dbReference type="EMBL" id="CP040396">
    <property type="protein sequence ID" value="QCT01599.1"/>
    <property type="molecule type" value="Genomic_DNA"/>
</dbReference>
<dbReference type="Proteomes" id="UP000300879">
    <property type="component" value="Chromosome"/>
</dbReference>
<feature type="domain" description="Sulfatase N-terminal" evidence="6">
    <location>
        <begin position="8"/>
        <end position="356"/>
    </location>
</feature>
<evidence type="ECO:0000256" key="2">
    <source>
        <dbReference type="ARBA" id="ARBA00022723"/>
    </source>
</evidence>
<feature type="compositionally biased region" description="Basic and acidic residues" evidence="5">
    <location>
        <begin position="485"/>
        <end position="504"/>
    </location>
</feature>
<proteinExistence type="inferred from homology"/>
<keyword evidence="3" id="KW-0378">Hydrolase</keyword>
<dbReference type="AlphaFoldDB" id="A0A4P8XMS6"/>
<name>A0A4P8XMS6_9BACL</name>
<evidence type="ECO:0000313" key="7">
    <source>
        <dbReference type="EMBL" id="QCT01599.1"/>
    </source>
</evidence>
<keyword evidence="8" id="KW-1185">Reference proteome</keyword>
<dbReference type="CDD" id="cd16149">
    <property type="entry name" value="sulfatase_like"/>
    <property type="match status" value="1"/>
</dbReference>
<dbReference type="InterPro" id="IPR024607">
    <property type="entry name" value="Sulfatase_CS"/>
</dbReference>
<evidence type="ECO:0000313" key="8">
    <source>
        <dbReference type="Proteomes" id="UP000300879"/>
    </source>
</evidence>
<evidence type="ECO:0000256" key="3">
    <source>
        <dbReference type="ARBA" id="ARBA00022801"/>
    </source>
</evidence>
<dbReference type="KEGG" id="palo:E6C60_0878"/>
<dbReference type="InterPro" id="IPR050738">
    <property type="entry name" value="Sulfatase"/>
</dbReference>
<gene>
    <name evidence="7" type="ORF">E6C60_0878</name>
</gene>
<dbReference type="InterPro" id="IPR017850">
    <property type="entry name" value="Alkaline_phosphatase_core_sf"/>
</dbReference>
<dbReference type="OrthoDB" id="9762324at2"/>
<dbReference type="Pfam" id="PF00884">
    <property type="entry name" value="Sulfatase"/>
    <property type="match status" value="1"/>
</dbReference>
<evidence type="ECO:0000256" key="4">
    <source>
        <dbReference type="ARBA" id="ARBA00022837"/>
    </source>
</evidence>
<evidence type="ECO:0000259" key="6">
    <source>
        <dbReference type="Pfam" id="PF00884"/>
    </source>
</evidence>
<organism evidence="7 8">
    <name type="scientific">Paenibacillus algicola</name>
    <dbReference type="NCBI Taxonomy" id="2565926"/>
    <lineage>
        <taxon>Bacteria</taxon>
        <taxon>Bacillati</taxon>
        <taxon>Bacillota</taxon>
        <taxon>Bacilli</taxon>
        <taxon>Bacillales</taxon>
        <taxon>Paenibacillaceae</taxon>
        <taxon>Paenibacillus</taxon>
    </lineage>
</organism>
<dbReference type="GO" id="GO:0046872">
    <property type="term" value="F:metal ion binding"/>
    <property type="evidence" value="ECO:0007669"/>
    <property type="project" value="UniProtKB-KW"/>
</dbReference>
<sequence>MHTQHHRPNIVFILADDLGEWALGCSGNEEVKTPHLDRLAAEGMRFSNFFCTSPVCSPARASILTGHIPSQHGVHDWIRAGNIEAAGLEEGLATLPRFQDESLATSYLAGQTGYTEKLVAAGYTCALSGKWHLGSSLTPQMGFSRWYTIARGGCSYMEPDMVVDGQIKLERHYVTDLITRQALRDMEDLAKERHPFYMSVHYTAPHSPWNREEHPEEYLRLYDSCEFHSVPELPPHPDQSPTCPQGQGEARKELLRGYYASITAMDAGIGQLLEQLTQLGIREQTLVIFMSDNGMNMGHHGVWGKGNGTFPLNMYDTSVKVPALFSHPGRIPAGQICAELVSQYDLYPTILEYAGIHEENSGTEKEPRPGSSFAGILLGSAAGTESGASTHREEVVIYDEYGPVRMLRTADWKYIHRYPYGPHELYDLTHDPGEEHNLIQEPEHQGRIQVFRKRLGEWFQSYLHPERDGVYCAVTGFGQLSRLSAGDREGRGFQDRPSRDEPTS</sequence>
<dbReference type="PANTHER" id="PTHR42693">
    <property type="entry name" value="ARYLSULFATASE FAMILY MEMBER"/>
    <property type="match status" value="1"/>
</dbReference>
<reference evidence="7 8" key="1">
    <citation type="submission" date="2019-05" db="EMBL/GenBank/DDBJ databases">
        <authorList>
            <person name="Chen C."/>
        </authorList>
    </citation>
    <scope>NUCLEOTIDE SEQUENCE [LARGE SCALE GENOMIC DNA]</scope>
    <source>
        <strain evidence="7 8">HB172198</strain>
    </source>
</reference>